<protein>
    <submittedName>
        <fullName evidence="2">Uncharacterized protein</fullName>
    </submittedName>
</protein>
<name>A0A1Q9D4K8_SYMMI</name>
<evidence type="ECO:0000256" key="1">
    <source>
        <dbReference type="SAM" id="Phobius"/>
    </source>
</evidence>
<evidence type="ECO:0000313" key="3">
    <source>
        <dbReference type="Proteomes" id="UP000186817"/>
    </source>
</evidence>
<dbReference type="Proteomes" id="UP000186817">
    <property type="component" value="Unassembled WGS sequence"/>
</dbReference>
<keyword evidence="3" id="KW-1185">Reference proteome</keyword>
<evidence type="ECO:0000313" key="2">
    <source>
        <dbReference type="EMBL" id="OLP90120.1"/>
    </source>
</evidence>
<reference evidence="2 3" key="1">
    <citation type="submission" date="2016-02" db="EMBL/GenBank/DDBJ databases">
        <title>Genome analysis of coral dinoflagellate symbionts highlights evolutionary adaptations to a symbiotic lifestyle.</title>
        <authorList>
            <person name="Aranda M."/>
            <person name="Li Y."/>
            <person name="Liew Y.J."/>
            <person name="Baumgarten S."/>
            <person name="Simakov O."/>
            <person name="Wilson M."/>
            <person name="Piel J."/>
            <person name="Ashoor H."/>
            <person name="Bougouffa S."/>
            <person name="Bajic V.B."/>
            <person name="Ryu T."/>
            <person name="Ravasi T."/>
            <person name="Bayer T."/>
            <person name="Micklem G."/>
            <person name="Kim H."/>
            <person name="Bhak J."/>
            <person name="Lajeunesse T.C."/>
            <person name="Voolstra C.R."/>
        </authorList>
    </citation>
    <scope>NUCLEOTIDE SEQUENCE [LARGE SCALE GENOMIC DNA]</scope>
    <source>
        <strain evidence="2 3">CCMP2467</strain>
    </source>
</reference>
<organism evidence="2 3">
    <name type="scientific">Symbiodinium microadriaticum</name>
    <name type="common">Dinoflagellate</name>
    <name type="synonym">Zooxanthella microadriatica</name>
    <dbReference type="NCBI Taxonomy" id="2951"/>
    <lineage>
        <taxon>Eukaryota</taxon>
        <taxon>Sar</taxon>
        <taxon>Alveolata</taxon>
        <taxon>Dinophyceae</taxon>
        <taxon>Suessiales</taxon>
        <taxon>Symbiodiniaceae</taxon>
        <taxon>Symbiodinium</taxon>
    </lineage>
</organism>
<dbReference type="OrthoDB" id="425567at2759"/>
<accession>A0A1Q9D4K8</accession>
<sequence>MCCQVFTKGKSAAESEITEGREGQKLGEARVARPLPECRAPAAQDDAVPQDLPDLKAVTAGGPPLDNMSQTPPIDACRLQGSVAGHAGYAGLEVTPAVSGLAQPQVQVGRLVQNAELNKAEGVALFQSGQYYRAYQVWRCNIDELEAFGTDRLGEDGQRTFVALCLNAAQALLKCPEIDGAPTEIAASMADKDAGCGSTGTGRRVRCCGRISILHGRRTMLRLMKVERLSACLARRLRGSGSFVRLFVTAMALLRAALALRTATLPRSLTQASTDSFPFVPVDWVFRFFPYFSRDKVRFMLRYVQISFFSGLGYFYLWCHTPYGCDNYDHFAESPLFLFVKSRLEKSGQLEENLRIKVHHFYPQTESE</sequence>
<dbReference type="EMBL" id="LSRX01000727">
    <property type="protein sequence ID" value="OLP90120.1"/>
    <property type="molecule type" value="Genomic_DNA"/>
</dbReference>
<proteinExistence type="predicted"/>
<feature type="transmembrane region" description="Helical" evidence="1">
    <location>
        <begin position="299"/>
        <end position="318"/>
    </location>
</feature>
<keyword evidence="1" id="KW-1133">Transmembrane helix</keyword>
<feature type="transmembrane region" description="Helical" evidence="1">
    <location>
        <begin position="242"/>
        <end position="260"/>
    </location>
</feature>
<comment type="caution">
    <text evidence="2">The sequence shown here is derived from an EMBL/GenBank/DDBJ whole genome shotgun (WGS) entry which is preliminary data.</text>
</comment>
<gene>
    <name evidence="2" type="ORF">AK812_SmicGene28357</name>
</gene>
<keyword evidence="1" id="KW-0472">Membrane</keyword>
<keyword evidence="1" id="KW-0812">Transmembrane</keyword>
<dbReference type="AlphaFoldDB" id="A0A1Q9D4K8"/>